<dbReference type="Gramene" id="TuG1812G0200002643.01.T02">
    <property type="protein sequence ID" value="TuG1812G0200002643.01.T02"/>
    <property type="gene ID" value="TuG1812G0200002643.01"/>
</dbReference>
<protein>
    <submittedName>
        <fullName evidence="2">Uncharacterized protein</fullName>
    </submittedName>
</protein>
<reference evidence="2" key="2">
    <citation type="submission" date="2018-03" db="EMBL/GenBank/DDBJ databases">
        <title>The Triticum urartu genome reveals the dynamic nature of wheat genome evolution.</title>
        <authorList>
            <person name="Ling H."/>
            <person name="Ma B."/>
            <person name="Shi X."/>
            <person name="Liu H."/>
            <person name="Dong L."/>
            <person name="Sun H."/>
            <person name="Cao Y."/>
            <person name="Gao Q."/>
            <person name="Zheng S."/>
            <person name="Li Y."/>
            <person name="Yu Y."/>
            <person name="Du H."/>
            <person name="Qi M."/>
            <person name="Li Y."/>
            <person name="Yu H."/>
            <person name="Cui Y."/>
            <person name="Wang N."/>
            <person name="Chen C."/>
            <person name="Wu H."/>
            <person name="Zhao Y."/>
            <person name="Zhang J."/>
            <person name="Li Y."/>
            <person name="Zhou W."/>
            <person name="Zhang B."/>
            <person name="Hu W."/>
            <person name="Eijk M."/>
            <person name="Tang J."/>
            <person name="Witsenboer H."/>
            <person name="Zhao S."/>
            <person name="Li Z."/>
            <person name="Zhang A."/>
            <person name="Wang D."/>
            <person name="Liang C."/>
        </authorList>
    </citation>
    <scope>NUCLEOTIDE SEQUENCE [LARGE SCALE GENOMIC DNA]</scope>
    <source>
        <strain evidence="2">cv. G1812</strain>
    </source>
</reference>
<feature type="region of interest" description="Disordered" evidence="1">
    <location>
        <begin position="40"/>
        <end position="71"/>
    </location>
</feature>
<dbReference type="Gramene" id="TuG1812G0200002643.01.T01">
    <property type="protein sequence ID" value="TuG1812G0200002643.01.T01"/>
    <property type="gene ID" value="TuG1812G0200002643.01"/>
</dbReference>
<keyword evidence="3" id="KW-1185">Reference proteome</keyword>
<sequence length="152" mass="16851">PVLAQSFPHPLRPENALAASATLARRHHLDIAHLLPYRHAIQPRSPETSLGDSDRPRPSRRQKSYSTYAEMEMPTFSSLPLPSPHVIQHQREDDLLRSSRSCRGISSGRIRPASSQPPLVEVIFHSPSGELGRPRLCGSRARLSATARTADL</sequence>
<name>A0A8R7TGS9_TRIUA</name>
<dbReference type="AlphaFoldDB" id="A0A8R7TGS9"/>
<dbReference type="Proteomes" id="UP000015106">
    <property type="component" value="Chromosome 2"/>
</dbReference>
<organism evidence="2 3">
    <name type="scientific">Triticum urartu</name>
    <name type="common">Red wild einkorn</name>
    <name type="synonym">Crithodium urartu</name>
    <dbReference type="NCBI Taxonomy" id="4572"/>
    <lineage>
        <taxon>Eukaryota</taxon>
        <taxon>Viridiplantae</taxon>
        <taxon>Streptophyta</taxon>
        <taxon>Embryophyta</taxon>
        <taxon>Tracheophyta</taxon>
        <taxon>Spermatophyta</taxon>
        <taxon>Magnoliopsida</taxon>
        <taxon>Liliopsida</taxon>
        <taxon>Poales</taxon>
        <taxon>Poaceae</taxon>
        <taxon>BOP clade</taxon>
        <taxon>Pooideae</taxon>
        <taxon>Triticodae</taxon>
        <taxon>Triticeae</taxon>
        <taxon>Triticinae</taxon>
        <taxon>Triticum</taxon>
    </lineage>
</organism>
<accession>A0A8R7TGS9</accession>
<dbReference type="EnsemblPlants" id="TuG1812G0200002643.01.T02">
    <property type="protein sequence ID" value="TuG1812G0200002643.01.T02"/>
    <property type="gene ID" value="TuG1812G0200002643.01"/>
</dbReference>
<evidence type="ECO:0000313" key="2">
    <source>
        <dbReference type="EnsemblPlants" id="TuG1812G0200002643.01.T02"/>
    </source>
</evidence>
<dbReference type="EnsemblPlants" id="TuG1812G0200002643.01.T01">
    <property type="protein sequence ID" value="TuG1812G0200002643.01.T01"/>
    <property type="gene ID" value="TuG1812G0200002643.01"/>
</dbReference>
<evidence type="ECO:0000256" key="1">
    <source>
        <dbReference type="SAM" id="MobiDB-lite"/>
    </source>
</evidence>
<reference evidence="2" key="3">
    <citation type="submission" date="2022-06" db="UniProtKB">
        <authorList>
            <consortium name="EnsemblPlants"/>
        </authorList>
    </citation>
    <scope>IDENTIFICATION</scope>
</reference>
<proteinExistence type="predicted"/>
<reference evidence="3" key="1">
    <citation type="journal article" date="2013" name="Nature">
        <title>Draft genome of the wheat A-genome progenitor Triticum urartu.</title>
        <authorList>
            <person name="Ling H.Q."/>
            <person name="Zhao S."/>
            <person name="Liu D."/>
            <person name="Wang J."/>
            <person name="Sun H."/>
            <person name="Zhang C."/>
            <person name="Fan H."/>
            <person name="Li D."/>
            <person name="Dong L."/>
            <person name="Tao Y."/>
            <person name="Gao C."/>
            <person name="Wu H."/>
            <person name="Li Y."/>
            <person name="Cui Y."/>
            <person name="Guo X."/>
            <person name="Zheng S."/>
            <person name="Wang B."/>
            <person name="Yu K."/>
            <person name="Liang Q."/>
            <person name="Yang W."/>
            <person name="Lou X."/>
            <person name="Chen J."/>
            <person name="Feng M."/>
            <person name="Jian J."/>
            <person name="Zhang X."/>
            <person name="Luo G."/>
            <person name="Jiang Y."/>
            <person name="Liu J."/>
            <person name="Wang Z."/>
            <person name="Sha Y."/>
            <person name="Zhang B."/>
            <person name="Wu H."/>
            <person name="Tang D."/>
            <person name="Shen Q."/>
            <person name="Xue P."/>
            <person name="Zou S."/>
            <person name="Wang X."/>
            <person name="Liu X."/>
            <person name="Wang F."/>
            <person name="Yang Y."/>
            <person name="An X."/>
            <person name="Dong Z."/>
            <person name="Zhang K."/>
            <person name="Zhang X."/>
            <person name="Luo M.C."/>
            <person name="Dvorak J."/>
            <person name="Tong Y."/>
            <person name="Wang J."/>
            <person name="Yang H."/>
            <person name="Li Z."/>
            <person name="Wang D."/>
            <person name="Zhang A."/>
            <person name="Wang J."/>
        </authorList>
    </citation>
    <scope>NUCLEOTIDE SEQUENCE</scope>
    <source>
        <strain evidence="3">cv. G1812</strain>
    </source>
</reference>
<evidence type="ECO:0000313" key="3">
    <source>
        <dbReference type="Proteomes" id="UP000015106"/>
    </source>
</evidence>